<gene>
    <name evidence="6" type="ORF">LX12_003751</name>
</gene>
<dbReference type="Pfam" id="PF01593">
    <property type="entry name" value="Amino_oxidase"/>
    <property type="match status" value="1"/>
</dbReference>
<sequence length="512" mass="54691">MSTPIAIPRPSRARRVPGPVRHVVVVGAGLSGLAAALHLRGAGIDVTVVESAATPGGRVRTEVIDGVPFDTGASVLTMPALITRPMTAVGIDHDEALRRLDLRPLDPTYHMRYADGVEFAVRRGLDDRVAEIERIFGAAEADGYRRFDQWLHRLYDVEFDRFLDRNHDSVLDYVASTEMRSGVKDLLTMGAVRRLTAAVDRFIHDERLQRAVTFQALYAGVPPSQAPAIYAVIAHMDVGLGVDYPIGGMGRVGAVMAEALTEAGGRIHYHEPATSVRLAGGRAVAVRTEAGEIACDAVVLTTDTPVTRRLLGDSGRTRTVRHSPSAVVAHVTVDADIAAGWPGGHHTIDFGAAWTSTFRELTARRGRLMSDPSILMNRPAVTDPDHFVTDGAESVSVLAPCPNLDSADLAWNDIAAPYVAEYLGVLEERGYKGITDARVHRIDHPGTWAADGMSAGTPFAAAHTLGQTGPLRTPNLWRGAENVVLAGSSTVPGVGIPPVLISGRLAADRITA</sequence>
<accession>A0ABT1H7F9</accession>
<name>A0ABT1H7F9_9NOCA</name>
<comment type="caution">
    <text evidence="6">The sequence shown here is derived from an EMBL/GenBank/DDBJ whole genome shotgun (WGS) entry which is preliminary data.</text>
</comment>
<reference evidence="6 7" key="1">
    <citation type="submission" date="2022-06" db="EMBL/GenBank/DDBJ databases">
        <title>Genomic Encyclopedia of Archaeal and Bacterial Type Strains, Phase II (KMG-II): from individual species to whole genera.</title>
        <authorList>
            <person name="Goeker M."/>
        </authorList>
    </citation>
    <scope>NUCLEOTIDE SEQUENCE [LARGE SCALE GENOMIC DNA]</scope>
    <source>
        <strain evidence="6 7">DSM 45037</strain>
    </source>
</reference>
<dbReference type="PANTHER" id="PTHR43734">
    <property type="entry name" value="PHYTOENE DESATURASE"/>
    <property type="match status" value="1"/>
</dbReference>
<evidence type="ECO:0000313" key="6">
    <source>
        <dbReference type="EMBL" id="MCP2162543.1"/>
    </source>
</evidence>
<comment type="pathway">
    <text evidence="1 4">Carotenoid biosynthesis.</text>
</comment>
<evidence type="ECO:0000256" key="3">
    <source>
        <dbReference type="ARBA" id="ARBA00023002"/>
    </source>
</evidence>
<protein>
    <submittedName>
        <fullName evidence="6">Phytoene desaturase</fullName>
    </submittedName>
</protein>
<comment type="similarity">
    <text evidence="4">Belongs to the carotenoid/retinoid oxidoreductase family.</text>
</comment>
<evidence type="ECO:0000256" key="2">
    <source>
        <dbReference type="ARBA" id="ARBA00022746"/>
    </source>
</evidence>
<dbReference type="Gene3D" id="3.50.50.60">
    <property type="entry name" value="FAD/NAD(P)-binding domain"/>
    <property type="match status" value="2"/>
</dbReference>
<proteinExistence type="inferred from homology"/>
<evidence type="ECO:0000256" key="4">
    <source>
        <dbReference type="RuleBase" id="RU362075"/>
    </source>
</evidence>
<keyword evidence="3 4" id="KW-0560">Oxidoreductase</keyword>
<organism evidence="6 7">
    <name type="scientific">Williamsia serinedens</name>
    <dbReference type="NCBI Taxonomy" id="391736"/>
    <lineage>
        <taxon>Bacteria</taxon>
        <taxon>Bacillati</taxon>
        <taxon>Actinomycetota</taxon>
        <taxon>Actinomycetes</taxon>
        <taxon>Mycobacteriales</taxon>
        <taxon>Nocardiaceae</taxon>
        <taxon>Williamsia</taxon>
    </lineage>
</organism>
<dbReference type="SUPFAM" id="SSF51905">
    <property type="entry name" value="FAD/NAD(P)-binding domain"/>
    <property type="match status" value="1"/>
</dbReference>
<dbReference type="Proteomes" id="UP001205740">
    <property type="component" value="Unassembled WGS sequence"/>
</dbReference>
<keyword evidence="2 4" id="KW-0125">Carotenoid biosynthesis</keyword>
<dbReference type="NCBIfam" id="TIGR02734">
    <property type="entry name" value="crtI_fam"/>
    <property type="match status" value="1"/>
</dbReference>
<evidence type="ECO:0000259" key="5">
    <source>
        <dbReference type="Pfam" id="PF01593"/>
    </source>
</evidence>
<dbReference type="PRINTS" id="PR00420">
    <property type="entry name" value="RNGMNOXGNASE"/>
</dbReference>
<keyword evidence="7" id="KW-1185">Reference proteome</keyword>
<evidence type="ECO:0000313" key="7">
    <source>
        <dbReference type="Proteomes" id="UP001205740"/>
    </source>
</evidence>
<evidence type="ECO:0000256" key="1">
    <source>
        <dbReference type="ARBA" id="ARBA00004829"/>
    </source>
</evidence>
<dbReference type="InterPro" id="IPR002937">
    <property type="entry name" value="Amino_oxidase"/>
</dbReference>
<feature type="domain" description="Amine oxidase" evidence="5">
    <location>
        <begin position="30"/>
        <end position="510"/>
    </location>
</feature>
<dbReference type="InterPro" id="IPR036188">
    <property type="entry name" value="FAD/NAD-bd_sf"/>
</dbReference>
<dbReference type="PANTHER" id="PTHR43734:SF1">
    <property type="entry name" value="PHYTOENE DESATURASE"/>
    <property type="match status" value="1"/>
</dbReference>
<dbReference type="RefSeq" id="WP_253656106.1">
    <property type="nucleotide sequence ID" value="NZ_BAAAOE010000002.1"/>
</dbReference>
<dbReference type="EMBL" id="JAMTCG010000007">
    <property type="protein sequence ID" value="MCP2162543.1"/>
    <property type="molecule type" value="Genomic_DNA"/>
</dbReference>
<dbReference type="InterPro" id="IPR014105">
    <property type="entry name" value="Carotenoid/retinoid_OxRdtase"/>
</dbReference>